<organism evidence="1 2">
    <name type="scientific">Anaerostipes rhamnosivorans</name>
    <dbReference type="NCBI Taxonomy" id="1229621"/>
    <lineage>
        <taxon>Bacteria</taxon>
        <taxon>Bacillati</taxon>
        <taxon>Bacillota</taxon>
        <taxon>Clostridia</taxon>
        <taxon>Lachnospirales</taxon>
        <taxon>Lachnospiraceae</taxon>
        <taxon>Anaerostipes</taxon>
    </lineage>
</organism>
<evidence type="ECO:0000313" key="1">
    <source>
        <dbReference type="EMBL" id="QCP36333.1"/>
    </source>
</evidence>
<dbReference type="KEGG" id="arf:AR1Y2_2879"/>
<proteinExistence type="predicted"/>
<dbReference type="AlphaFoldDB" id="A0A4P8IJY6"/>
<accession>A0A4P8IJY6</accession>
<protein>
    <submittedName>
        <fullName evidence="1">Uncharacterized protein</fullName>
    </submittedName>
</protein>
<dbReference type="EMBL" id="CP040058">
    <property type="protein sequence ID" value="QCP36333.1"/>
    <property type="molecule type" value="Genomic_DNA"/>
</dbReference>
<dbReference type="RefSeq" id="WP_175403670.1">
    <property type="nucleotide sequence ID" value="NZ_CP040058.1"/>
</dbReference>
<dbReference type="Proteomes" id="UP000298653">
    <property type="component" value="Chromosome"/>
</dbReference>
<reference evidence="1 2" key="1">
    <citation type="submission" date="2019-05" db="EMBL/GenBank/DDBJ databases">
        <title>Complete genome sequencing of Anaerostipes rhamnosivorans.</title>
        <authorList>
            <person name="Bui T.P.N."/>
            <person name="de Vos W.M."/>
        </authorList>
    </citation>
    <scope>NUCLEOTIDE SEQUENCE [LARGE SCALE GENOMIC DNA]</scope>
    <source>
        <strain evidence="1 2">1y2</strain>
    </source>
</reference>
<keyword evidence="2" id="KW-1185">Reference proteome</keyword>
<evidence type="ECO:0000313" key="2">
    <source>
        <dbReference type="Proteomes" id="UP000298653"/>
    </source>
</evidence>
<gene>
    <name evidence="1" type="ORF">AR1Y2_2879</name>
</gene>
<name>A0A4P8IJY6_9FIRM</name>
<sequence length="58" mass="6715">MLSNLPIYNKQDLKNVIIENRVFIKDIKSHTEIKNGKDFEHFPEINGGINEGLSILYI</sequence>